<accession>A0ABS0BDU8</accession>
<dbReference type="InterPro" id="IPR013630">
    <property type="entry name" value="Methyltransf_Zn-bd_dom_put"/>
</dbReference>
<feature type="domain" description="Methyltransferase putative zinc binding" evidence="1">
    <location>
        <begin position="12"/>
        <end position="74"/>
    </location>
</feature>
<dbReference type="Gene3D" id="3.40.50.720">
    <property type="entry name" value="NAD(P)-binding Rossmann-like Domain"/>
    <property type="match status" value="1"/>
</dbReference>
<organism evidence="3 4">
    <name type="scientific">Lysobacter niastensis</name>
    <dbReference type="NCBI Taxonomy" id="380629"/>
    <lineage>
        <taxon>Bacteria</taxon>
        <taxon>Pseudomonadati</taxon>
        <taxon>Pseudomonadota</taxon>
        <taxon>Gammaproteobacteria</taxon>
        <taxon>Lysobacterales</taxon>
        <taxon>Lysobacteraceae</taxon>
        <taxon>Lysobacter</taxon>
    </lineage>
</organism>
<dbReference type="EMBL" id="JADLZT010000012">
    <property type="protein sequence ID" value="MBF6025872.1"/>
    <property type="molecule type" value="Genomic_DNA"/>
</dbReference>
<dbReference type="Gene3D" id="3.40.50.150">
    <property type="entry name" value="Vaccinia Virus protein VP39"/>
    <property type="match status" value="1"/>
</dbReference>
<dbReference type="Gene3D" id="6.20.50.110">
    <property type="entry name" value="Methyltransferase, zinc-binding domain"/>
    <property type="match status" value="1"/>
</dbReference>
<dbReference type="Gene3D" id="6.10.250.3100">
    <property type="match status" value="1"/>
</dbReference>
<proteinExistence type="predicted"/>
<comment type="caution">
    <text evidence="3">The sequence shown here is derived from an EMBL/GenBank/DDBJ whole genome shotgun (WGS) entry which is preliminary data.</text>
</comment>
<dbReference type="InterPro" id="IPR029063">
    <property type="entry name" value="SAM-dependent_MTases_sf"/>
</dbReference>
<dbReference type="InterPro" id="IPR038576">
    <property type="entry name" value="Methyltransf_Zn-bd_dom_put_sf"/>
</dbReference>
<evidence type="ECO:0000313" key="4">
    <source>
        <dbReference type="Proteomes" id="UP001429984"/>
    </source>
</evidence>
<feature type="domain" description="C-methyltransferase" evidence="2">
    <location>
        <begin position="255"/>
        <end position="409"/>
    </location>
</feature>
<sequence length="421" mass="46089">MARHSYTPIDRCRICSNPHLVQVLDLGDQMLTGVFPRTRDAQVTTGPLRLVKCVGDEACGLLQLAHSYDLGEMYGDNYGYRSGLNASMVRHLHAKVARVLGLLALREGDLVVDVGANDGTTLGAYPDGIGADLLGIDPTGAKFRQYYKPHVDLCADFFTADTLRTVRPGKRVRVLTSFSMFYDLESPMAFMQDVHDVLADDGVWVFEQSYMPAMLDALSYDTVCHEHLEYYALKQVKWMADRAGFTIVDVEFNDVNGGSFSVTAAKSSSGMQESPEVARILKDEAARGLETLAPFEDFARSTAESRDGLRAFIQQAKAQGKTIAALGASTKGNVLLQYCGITQDDIIEVGEVNPDKFGAMTPGTFLPICAEADVLAHGHEYHLVLPWHFRRHFLANPAYAGRALVFPLPTLQVVYAGGVPA</sequence>
<gene>
    <name evidence="3" type="ORF">IU514_17725</name>
</gene>
<dbReference type="GO" id="GO:0008168">
    <property type="term" value="F:methyltransferase activity"/>
    <property type="evidence" value="ECO:0007669"/>
    <property type="project" value="UniProtKB-KW"/>
</dbReference>
<name>A0ABS0BDU8_9GAMM</name>
<evidence type="ECO:0000259" key="1">
    <source>
        <dbReference type="Pfam" id="PF08421"/>
    </source>
</evidence>
<dbReference type="InterPro" id="IPR013691">
    <property type="entry name" value="MeTrfase_14"/>
</dbReference>
<evidence type="ECO:0000259" key="2">
    <source>
        <dbReference type="Pfam" id="PF08484"/>
    </source>
</evidence>
<reference evidence="3 4" key="1">
    <citation type="submission" date="2020-11" db="EMBL/GenBank/DDBJ databases">
        <title>Draft Genome Sequence and Secondary Metabolite Biosynthetic Potential of the Lysobacter niastensis Type strain DSM 18481.</title>
        <authorList>
            <person name="Turrini P."/>
            <person name="Artuso I."/>
            <person name="Tescari M."/>
            <person name="Lugli G.A."/>
            <person name="Frangipani E."/>
            <person name="Ventura M."/>
            <person name="Visca P."/>
        </authorList>
    </citation>
    <scope>NUCLEOTIDE SEQUENCE [LARGE SCALE GENOMIC DNA]</scope>
    <source>
        <strain evidence="3 4">DSM 18481</strain>
    </source>
</reference>
<keyword evidence="3" id="KW-0808">Transferase</keyword>
<dbReference type="Pfam" id="PF08421">
    <property type="entry name" value="Methyltransf_13"/>
    <property type="match status" value="1"/>
</dbReference>
<dbReference type="GO" id="GO:0032259">
    <property type="term" value="P:methylation"/>
    <property type="evidence" value="ECO:0007669"/>
    <property type="project" value="UniProtKB-KW"/>
</dbReference>
<dbReference type="Pfam" id="PF08484">
    <property type="entry name" value="Methyltransf_14"/>
    <property type="match status" value="1"/>
</dbReference>
<evidence type="ECO:0000313" key="3">
    <source>
        <dbReference type="EMBL" id="MBF6025872.1"/>
    </source>
</evidence>
<dbReference type="Proteomes" id="UP001429984">
    <property type="component" value="Unassembled WGS sequence"/>
</dbReference>
<keyword evidence="4" id="KW-1185">Reference proteome</keyword>
<keyword evidence="3" id="KW-0489">Methyltransferase</keyword>
<dbReference type="SUPFAM" id="SSF53335">
    <property type="entry name" value="S-adenosyl-L-methionine-dependent methyltransferases"/>
    <property type="match status" value="1"/>
</dbReference>
<dbReference type="RefSeq" id="WP_194932477.1">
    <property type="nucleotide sequence ID" value="NZ_JADLZT010000012.1"/>
</dbReference>
<dbReference type="Pfam" id="PF13489">
    <property type="entry name" value="Methyltransf_23"/>
    <property type="match status" value="1"/>
</dbReference>
<protein>
    <submittedName>
        <fullName evidence="3">Methyltransferase domain-containing protein</fullName>
    </submittedName>
</protein>